<dbReference type="CDD" id="cd06184">
    <property type="entry name" value="flavohem_like_fad_nad_binding"/>
    <property type="match status" value="1"/>
</dbReference>
<evidence type="ECO:0000256" key="13">
    <source>
        <dbReference type="ARBA" id="ARBA00023027"/>
    </source>
</evidence>
<dbReference type="InterPro" id="IPR009050">
    <property type="entry name" value="Globin-like_sf"/>
</dbReference>
<evidence type="ECO:0000256" key="16">
    <source>
        <dbReference type="ARBA" id="ARBA00049433"/>
    </source>
</evidence>
<evidence type="ECO:0000259" key="18">
    <source>
        <dbReference type="PROSITE" id="PS01033"/>
    </source>
</evidence>
<dbReference type="Pfam" id="PF00970">
    <property type="entry name" value="FAD_binding_6"/>
    <property type="match status" value="1"/>
</dbReference>
<evidence type="ECO:0000256" key="17">
    <source>
        <dbReference type="HAMAP-Rule" id="MF_01252"/>
    </source>
</evidence>
<dbReference type="EMBL" id="BKCM01000006">
    <property type="protein sequence ID" value="GER00730.1"/>
    <property type="molecule type" value="Genomic_DNA"/>
</dbReference>
<comment type="caution">
    <text evidence="20">The sequence shown here is derived from an EMBL/GenBank/DDBJ whole genome shotgun (WGS) entry which is preliminary data.</text>
</comment>
<feature type="binding site" description="proximal binding residue" evidence="17">
    <location>
        <position position="85"/>
    </location>
    <ligand>
        <name>heme b</name>
        <dbReference type="ChEBI" id="CHEBI:60344"/>
    </ligand>
    <ligandPart>
        <name>Fe</name>
        <dbReference type="ChEBI" id="CHEBI:18248"/>
    </ligandPart>
</feature>
<comment type="cofactor">
    <cofactor evidence="17">
        <name>FAD</name>
        <dbReference type="ChEBI" id="CHEBI:57692"/>
    </cofactor>
    <text evidence="17">Binds 1 FAD per subunit.</text>
</comment>
<evidence type="ECO:0000259" key="19">
    <source>
        <dbReference type="PROSITE" id="PS51384"/>
    </source>
</evidence>
<evidence type="ECO:0000313" key="23">
    <source>
        <dbReference type="Proteomes" id="UP000325187"/>
    </source>
</evidence>
<dbReference type="Gene3D" id="1.10.490.10">
    <property type="entry name" value="Globins"/>
    <property type="match status" value="1"/>
</dbReference>
<dbReference type="SUPFAM" id="SSF46458">
    <property type="entry name" value="Globin-like"/>
    <property type="match status" value="1"/>
</dbReference>
<dbReference type="InterPro" id="IPR012292">
    <property type="entry name" value="Globin/Proto"/>
</dbReference>
<dbReference type="AlphaFoldDB" id="A0A5A7MT24"/>
<dbReference type="GO" id="GO:0008941">
    <property type="term" value="F:nitric oxide dioxygenase NAD(P)H activity"/>
    <property type="evidence" value="ECO:0007669"/>
    <property type="project" value="UniProtKB-UniRule"/>
</dbReference>
<proteinExistence type="inferred from homology"/>
<dbReference type="InterPro" id="IPR001433">
    <property type="entry name" value="OxRdtase_FAD/NAD-bd"/>
</dbReference>
<evidence type="ECO:0000313" key="20">
    <source>
        <dbReference type="EMBL" id="GEQ99087.1"/>
    </source>
</evidence>
<dbReference type="GO" id="GO:0071949">
    <property type="term" value="F:FAD binding"/>
    <property type="evidence" value="ECO:0007669"/>
    <property type="project" value="InterPro"/>
</dbReference>
<keyword evidence="3 17" id="KW-0813">Transport</keyword>
<feature type="binding site" evidence="17">
    <location>
        <position position="190"/>
    </location>
    <ligand>
        <name>FAD</name>
        <dbReference type="ChEBI" id="CHEBI:57692"/>
    </ligand>
</feature>
<keyword evidence="10 17" id="KW-0521">NADP</keyword>
<dbReference type="Gene3D" id="2.40.30.10">
    <property type="entry name" value="Translation factors"/>
    <property type="match status" value="1"/>
</dbReference>
<dbReference type="PROSITE" id="PS01033">
    <property type="entry name" value="GLOBIN"/>
    <property type="match status" value="1"/>
</dbReference>
<comment type="similarity">
    <text evidence="1 17">In the C-terminal section; belongs to the flavoprotein pyridine nucleotide cytochrome reductase family.</text>
</comment>
<dbReference type="NCBIfam" id="NF009805">
    <property type="entry name" value="PRK13289.1"/>
    <property type="match status" value="1"/>
</dbReference>
<evidence type="ECO:0000256" key="11">
    <source>
        <dbReference type="ARBA" id="ARBA00023002"/>
    </source>
</evidence>
<evidence type="ECO:0000256" key="5">
    <source>
        <dbReference type="ARBA" id="ARBA00022617"/>
    </source>
</evidence>
<evidence type="ECO:0000256" key="10">
    <source>
        <dbReference type="ARBA" id="ARBA00022857"/>
    </source>
</evidence>
<keyword evidence="6 17" id="KW-0561">Oxygen transport</keyword>
<evidence type="ECO:0000313" key="21">
    <source>
        <dbReference type="EMBL" id="GER00730.1"/>
    </source>
</evidence>
<comment type="domain">
    <text evidence="17">Consists of two distinct domains; an N-terminal heme-containing oxygen-binding domain and a C-terminal reductase domain with binding sites for FAD and NAD(P)H.</text>
</comment>
<dbReference type="Pfam" id="PF00042">
    <property type="entry name" value="Globin"/>
    <property type="match status" value="1"/>
</dbReference>
<feature type="site" description="Influences the redox potential of the prosthetic heme and FAD groups" evidence="17">
    <location>
        <position position="398"/>
    </location>
</feature>
<organism evidence="20 22">
    <name type="scientific">Iodidimonas gelatinilytica</name>
    <dbReference type="NCBI Taxonomy" id="1236966"/>
    <lineage>
        <taxon>Bacteria</taxon>
        <taxon>Pseudomonadati</taxon>
        <taxon>Pseudomonadota</taxon>
        <taxon>Alphaproteobacteria</taxon>
        <taxon>Iodidimonadales</taxon>
        <taxon>Iodidimonadaceae</taxon>
        <taxon>Iodidimonas</taxon>
    </lineage>
</organism>
<dbReference type="Pfam" id="PF00175">
    <property type="entry name" value="NAD_binding_1"/>
    <property type="match status" value="1"/>
</dbReference>
<dbReference type="PRINTS" id="PR00406">
    <property type="entry name" value="CYTB5RDTASE"/>
</dbReference>
<evidence type="ECO:0000256" key="1">
    <source>
        <dbReference type="ARBA" id="ARBA00006401"/>
    </source>
</evidence>
<keyword evidence="23" id="KW-1185">Reference proteome</keyword>
<evidence type="ECO:0000256" key="3">
    <source>
        <dbReference type="ARBA" id="ARBA00022448"/>
    </source>
</evidence>
<evidence type="ECO:0000256" key="8">
    <source>
        <dbReference type="ARBA" id="ARBA00022723"/>
    </source>
</evidence>
<keyword evidence="12 17" id="KW-0408">Iron</keyword>
<dbReference type="SUPFAM" id="SSF52343">
    <property type="entry name" value="Ferredoxin reductase-like, C-terminal NADP-linked domain"/>
    <property type="match status" value="1"/>
</dbReference>
<feature type="active site" description="Charge relay system" evidence="17">
    <location>
        <position position="95"/>
    </location>
</feature>
<dbReference type="HAMAP" id="MF_01252">
    <property type="entry name" value="Hmp"/>
    <property type="match status" value="1"/>
</dbReference>
<keyword evidence="9 17" id="KW-0274">FAD</keyword>
<dbReference type="GO" id="GO:0005344">
    <property type="term" value="F:oxygen carrier activity"/>
    <property type="evidence" value="ECO:0007669"/>
    <property type="project" value="UniProtKB-UniRule"/>
</dbReference>
<evidence type="ECO:0000256" key="6">
    <source>
        <dbReference type="ARBA" id="ARBA00022621"/>
    </source>
</evidence>
<dbReference type="CDD" id="cd14783">
    <property type="entry name" value="FHb-globin_3"/>
    <property type="match status" value="1"/>
</dbReference>
<feature type="binding site" evidence="17">
    <location>
        <begin position="399"/>
        <end position="402"/>
    </location>
    <ligand>
        <name>FAD</name>
        <dbReference type="ChEBI" id="CHEBI:57692"/>
    </ligand>
</feature>
<gene>
    <name evidence="17 20" type="primary">hmp</name>
    <name evidence="20" type="ORF">JCM17844_27240</name>
    <name evidence="21" type="ORF">JCM17845_13530</name>
</gene>
<dbReference type="EMBL" id="BKCL01000012">
    <property type="protein sequence ID" value="GEQ99087.1"/>
    <property type="molecule type" value="Genomic_DNA"/>
</dbReference>
<dbReference type="SUPFAM" id="SSF63380">
    <property type="entry name" value="Riboflavin synthase domain-like"/>
    <property type="match status" value="1"/>
</dbReference>
<dbReference type="FunFam" id="2.40.30.10:FF:000034">
    <property type="entry name" value="Flavohemoprotein"/>
    <property type="match status" value="1"/>
</dbReference>
<dbReference type="GO" id="GO:0046210">
    <property type="term" value="P:nitric oxide catabolic process"/>
    <property type="evidence" value="ECO:0007669"/>
    <property type="project" value="TreeGrafter"/>
</dbReference>
<feature type="region of interest" description="Reductase" evidence="17">
    <location>
        <begin position="149"/>
        <end position="417"/>
    </location>
</feature>
<reference evidence="22 23" key="1">
    <citation type="submission" date="2019-09" db="EMBL/GenBank/DDBJ databases">
        <title>NBRP : Genome information of microbial organism related human and environment.</title>
        <authorList>
            <person name="Hattori M."/>
            <person name="Oshima K."/>
            <person name="Inaba H."/>
            <person name="Suda W."/>
            <person name="Sakamoto M."/>
            <person name="Iino T."/>
            <person name="Kitahara M."/>
            <person name="Oshida Y."/>
            <person name="Iida T."/>
            <person name="Kudo T."/>
            <person name="Itoh T."/>
            <person name="Ohkuma M."/>
        </authorList>
    </citation>
    <scope>NUCLEOTIDE SEQUENCE [LARGE SCALE GENOMIC DNA]</scope>
    <source>
        <strain evidence="20 22">Hi-2</strain>
        <strain evidence="21 23">Mie-1</strain>
    </source>
</reference>
<feature type="site" description="Involved in heme-bound ligand stabilization and O-O bond activation" evidence="17">
    <location>
        <position position="29"/>
    </location>
</feature>
<dbReference type="GO" id="GO:0071500">
    <property type="term" value="P:cellular response to nitrosative stress"/>
    <property type="evidence" value="ECO:0007669"/>
    <property type="project" value="TreeGrafter"/>
</dbReference>
<evidence type="ECO:0000256" key="14">
    <source>
        <dbReference type="ARBA" id="ARBA00025094"/>
    </source>
</evidence>
<protein>
    <recommendedName>
        <fullName evidence="17">Flavohemoprotein</fullName>
    </recommendedName>
    <alternativeName>
        <fullName evidence="17">Flavohemoglobin</fullName>
    </alternativeName>
    <alternativeName>
        <fullName evidence="17">Hemoglobin-like protein</fullName>
    </alternativeName>
    <alternativeName>
        <fullName evidence="17">Nitric oxide dioxygenase</fullName>
        <shortName evidence="17">NO oxygenase</shortName>
        <shortName evidence="17">NOD</shortName>
        <ecNumber evidence="17">1.14.12.17</ecNumber>
    </alternativeName>
</protein>
<evidence type="ECO:0000256" key="4">
    <source>
        <dbReference type="ARBA" id="ARBA00022575"/>
    </source>
</evidence>
<dbReference type="FunFam" id="1.10.490.10:FF:000003">
    <property type="entry name" value="Flavohemoprotein"/>
    <property type="match status" value="1"/>
</dbReference>
<dbReference type="GO" id="GO:0020037">
    <property type="term" value="F:heme binding"/>
    <property type="evidence" value="ECO:0007669"/>
    <property type="project" value="InterPro"/>
</dbReference>
<dbReference type="GO" id="GO:0009636">
    <property type="term" value="P:response to toxic substance"/>
    <property type="evidence" value="ECO:0007669"/>
    <property type="project" value="UniProtKB-KW"/>
</dbReference>
<evidence type="ECO:0000256" key="15">
    <source>
        <dbReference type="ARBA" id="ARBA00048649"/>
    </source>
</evidence>
<feature type="site" description="Influences the redox potential of the prosthetic heme and FAD groups" evidence="17">
    <location>
        <position position="84"/>
    </location>
</feature>
<dbReference type="InterPro" id="IPR017927">
    <property type="entry name" value="FAD-bd_FR_type"/>
</dbReference>
<keyword evidence="7 17" id="KW-0285">Flavoprotein</keyword>
<keyword evidence="13 17" id="KW-0520">NAD</keyword>
<keyword evidence="5 17" id="KW-0349">Heme</keyword>
<dbReference type="PROSITE" id="PS51384">
    <property type="entry name" value="FAD_FR"/>
    <property type="match status" value="1"/>
</dbReference>
<dbReference type="InterPro" id="IPR017938">
    <property type="entry name" value="Riboflavin_synthase-like_b-brl"/>
</dbReference>
<dbReference type="PANTHER" id="PTHR43396">
    <property type="entry name" value="FLAVOHEMOPROTEIN"/>
    <property type="match status" value="1"/>
</dbReference>
<dbReference type="InterPro" id="IPR023950">
    <property type="entry name" value="Hmp"/>
</dbReference>
<comment type="similarity">
    <text evidence="2 17">Belongs to the globin family. Two-domain flavohemoproteins subfamily.</text>
</comment>
<feature type="domain" description="Globin" evidence="18">
    <location>
        <begin position="1"/>
        <end position="138"/>
    </location>
</feature>
<sequence length="417" mass="45921">MLSDQTIAIVKSTAPVLATHGETLTRHFYQRMFSHNPEVRPFFNAANQSAGLQQRALAGAICAYAANIDNLGALRDAVELIAQKHASLQIKPEHYPIVGENLLASIRDVLGEGATDEVIDAWAQAYGFLADILINREAQIYRDLASVDGGWEGFKAFEVIKKQRESDVITSFYLAPKDGAPLPHFKPGQYITLRLPTPDGQTTMRNYSLSDMPGQNWFRISVKREDGKGAKVPGGFVSNHLHKAIEPGAVVEVAPPCGEFFLDVTKASERPLVLLAAGVGITPILSILLATLETTPNRPILFVHGCLNERTQAFKETIDQLAQKYPNLTTHYRYSEHDAGAALQGENSSIGFIDQDLLDQLLPSHDGEFYFCGPQPFMVNVYHDLLDWDIPPAQIHFEFFGPRQALDTKPGATSRAA</sequence>
<comment type="cofactor">
    <cofactor evidence="17">
        <name>heme b</name>
        <dbReference type="ChEBI" id="CHEBI:60344"/>
    </cofactor>
    <text evidence="17">Binds 1 heme b (iron(II)-protoporphyrin IX) group per subunit.</text>
</comment>
<dbReference type="Gene3D" id="3.40.50.80">
    <property type="entry name" value="Nucleotide-binding domain of ferredoxin-NADP reductase (FNR) module"/>
    <property type="match status" value="1"/>
</dbReference>
<dbReference type="GO" id="GO:0019825">
    <property type="term" value="F:oxygen binding"/>
    <property type="evidence" value="ECO:0007669"/>
    <property type="project" value="InterPro"/>
</dbReference>
<dbReference type="FunFam" id="3.40.50.80:FF:000010">
    <property type="entry name" value="Flavohemoprotein"/>
    <property type="match status" value="1"/>
</dbReference>
<dbReference type="InterPro" id="IPR008333">
    <property type="entry name" value="Cbr1-like_FAD-bd_dom"/>
</dbReference>
<evidence type="ECO:0000256" key="9">
    <source>
        <dbReference type="ARBA" id="ARBA00022827"/>
    </source>
</evidence>
<evidence type="ECO:0000256" key="7">
    <source>
        <dbReference type="ARBA" id="ARBA00022630"/>
    </source>
</evidence>
<feature type="binding site" evidence="17">
    <location>
        <begin position="278"/>
        <end position="283"/>
    </location>
    <ligand>
        <name>NADP(+)</name>
        <dbReference type="ChEBI" id="CHEBI:58349"/>
    </ligand>
</feature>
<dbReference type="InterPro" id="IPR000971">
    <property type="entry name" value="Globin"/>
</dbReference>
<accession>A0A5A7MT24</accession>
<name>A0A5A7MT24_9PROT</name>
<dbReference type="GO" id="GO:0046872">
    <property type="term" value="F:metal ion binding"/>
    <property type="evidence" value="ECO:0007669"/>
    <property type="project" value="UniProtKB-KW"/>
</dbReference>
<keyword evidence="11 17" id="KW-0560">Oxidoreductase</keyword>
<feature type="domain" description="FAD-binding FR-type" evidence="19">
    <location>
        <begin position="152"/>
        <end position="263"/>
    </location>
</feature>
<evidence type="ECO:0000256" key="12">
    <source>
        <dbReference type="ARBA" id="ARBA00023004"/>
    </source>
</evidence>
<comment type="catalytic activity">
    <reaction evidence="15 17">
        <text>2 nitric oxide + NADH + 2 O2 = 2 nitrate + NAD(+) + H(+)</text>
        <dbReference type="Rhea" id="RHEA:19469"/>
        <dbReference type="ChEBI" id="CHEBI:15378"/>
        <dbReference type="ChEBI" id="CHEBI:15379"/>
        <dbReference type="ChEBI" id="CHEBI:16480"/>
        <dbReference type="ChEBI" id="CHEBI:17632"/>
        <dbReference type="ChEBI" id="CHEBI:57540"/>
        <dbReference type="ChEBI" id="CHEBI:57945"/>
        <dbReference type="EC" id="1.14.12.17"/>
    </reaction>
</comment>
<comment type="catalytic activity">
    <reaction evidence="16 17">
        <text>2 nitric oxide + NADPH + 2 O2 = 2 nitrate + NADP(+) + H(+)</text>
        <dbReference type="Rhea" id="RHEA:19465"/>
        <dbReference type="ChEBI" id="CHEBI:15378"/>
        <dbReference type="ChEBI" id="CHEBI:15379"/>
        <dbReference type="ChEBI" id="CHEBI:16480"/>
        <dbReference type="ChEBI" id="CHEBI:17632"/>
        <dbReference type="ChEBI" id="CHEBI:57783"/>
        <dbReference type="ChEBI" id="CHEBI:58349"/>
        <dbReference type="EC" id="1.14.12.17"/>
    </reaction>
</comment>
<keyword evidence="4 17" id="KW-0216">Detoxification</keyword>
<accession>A0A5A7N059</accession>
<dbReference type="RefSeq" id="WP_150001244.1">
    <property type="nucleotide sequence ID" value="NZ_BKCL01000012.1"/>
</dbReference>
<feature type="binding site" evidence="17">
    <location>
        <begin position="205"/>
        <end position="208"/>
    </location>
    <ligand>
        <name>FAD</name>
        <dbReference type="ChEBI" id="CHEBI:57692"/>
    </ligand>
</feature>
<comment type="function">
    <text evidence="14 17">Is involved in NO detoxification in an aerobic process, termed nitric oxide dioxygenase (NOD) reaction that utilizes O(2) and NAD(P)H to convert NO to nitrate, which protects the bacterium from various noxious nitrogen compounds. Therefore, plays a central role in the inducible response to nitrosative stress.</text>
</comment>
<dbReference type="Proteomes" id="UP000322084">
    <property type="component" value="Unassembled WGS sequence"/>
</dbReference>
<dbReference type="Proteomes" id="UP000325187">
    <property type="component" value="Unassembled WGS sequence"/>
</dbReference>
<evidence type="ECO:0000256" key="2">
    <source>
        <dbReference type="ARBA" id="ARBA00008414"/>
    </source>
</evidence>
<feature type="active site" description="Charge relay system" evidence="17">
    <location>
        <position position="137"/>
    </location>
</feature>
<dbReference type="InterPro" id="IPR039261">
    <property type="entry name" value="FNR_nucleotide-bd"/>
</dbReference>
<dbReference type="EC" id="1.14.12.17" evidence="17"/>
<evidence type="ECO:0000313" key="22">
    <source>
        <dbReference type="Proteomes" id="UP000322084"/>
    </source>
</evidence>
<dbReference type="PANTHER" id="PTHR43396:SF3">
    <property type="entry name" value="FLAVOHEMOPROTEIN"/>
    <property type="match status" value="1"/>
</dbReference>
<keyword evidence="8 17" id="KW-0479">Metal-binding</keyword>